<dbReference type="PANTHER" id="PTHR36852:SF1">
    <property type="entry name" value="PROTEIN GVPL 2"/>
    <property type="match status" value="1"/>
</dbReference>
<organism evidence="5 6">
    <name type="scientific">Streptomyces orinoci</name>
    <name type="common">Streptoverticillium orinoci</name>
    <dbReference type="NCBI Taxonomy" id="67339"/>
    <lineage>
        <taxon>Bacteria</taxon>
        <taxon>Bacillati</taxon>
        <taxon>Actinomycetota</taxon>
        <taxon>Actinomycetes</taxon>
        <taxon>Kitasatosporales</taxon>
        <taxon>Streptomycetaceae</taxon>
        <taxon>Streptomyces</taxon>
    </lineage>
</organism>
<dbReference type="Pfam" id="PF06386">
    <property type="entry name" value="GvpL_GvpF"/>
    <property type="match status" value="1"/>
</dbReference>
<proteinExistence type="inferred from homology"/>
<name>A0ABV3JVW4_STRON</name>
<evidence type="ECO:0000313" key="5">
    <source>
        <dbReference type="EMBL" id="MEV5507020.1"/>
    </source>
</evidence>
<keyword evidence="6" id="KW-1185">Reference proteome</keyword>
<feature type="region of interest" description="Disordered" evidence="4">
    <location>
        <begin position="140"/>
        <end position="166"/>
    </location>
</feature>
<evidence type="ECO:0000256" key="3">
    <source>
        <dbReference type="ARBA" id="ARBA00035643"/>
    </source>
</evidence>
<comment type="caution">
    <text evidence="5">The sequence shown here is derived from an EMBL/GenBank/DDBJ whole genome shotgun (WGS) entry which is preliminary data.</text>
</comment>
<keyword evidence="1" id="KW-0304">Gas vesicle</keyword>
<dbReference type="Proteomes" id="UP001552594">
    <property type="component" value="Unassembled WGS sequence"/>
</dbReference>
<reference evidence="5 6" key="1">
    <citation type="submission" date="2024-06" db="EMBL/GenBank/DDBJ databases">
        <title>The Natural Products Discovery Center: Release of the First 8490 Sequenced Strains for Exploring Actinobacteria Biosynthetic Diversity.</title>
        <authorList>
            <person name="Kalkreuter E."/>
            <person name="Kautsar S.A."/>
            <person name="Yang D."/>
            <person name="Bader C.D."/>
            <person name="Teijaro C.N."/>
            <person name="Fluegel L."/>
            <person name="Davis C.M."/>
            <person name="Simpson J.R."/>
            <person name="Lauterbach L."/>
            <person name="Steele A.D."/>
            <person name="Gui C."/>
            <person name="Meng S."/>
            <person name="Li G."/>
            <person name="Viehrig K."/>
            <person name="Ye F."/>
            <person name="Su P."/>
            <person name="Kiefer A.F."/>
            <person name="Nichols A."/>
            <person name="Cepeda A.J."/>
            <person name="Yan W."/>
            <person name="Fan B."/>
            <person name="Jiang Y."/>
            <person name="Adhikari A."/>
            <person name="Zheng C.-J."/>
            <person name="Schuster L."/>
            <person name="Cowan T.M."/>
            <person name="Smanski M.J."/>
            <person name="Chevrette M.G."/>
            <person name="De Carvalho L.P.S."/>
            <person name="Shen B."/>
        </authorList>
    </citation>
    <scope>NUCLEOTIDE SEQUENCE [LARGE SCALE GENOMIC DNA]</scope>
    <source>
        <strain evidence="5 6">NPDC052347</strain>
    </source>
</reference>
<dbReference type="EMBL" id="JBFAUK010000006">
    <property type="protein sequence ID" value="MEV5507020.1"/>
    <property type="molecule type" value="Genomic_DNA"/>
</dbReference>
<sequence>MTPEELLYAYAIAREGALRPETLENLTGVAGEPVRAVPHLGLAALVGRVPAAEFDEGALAEGMEDLSRLERVARGHQRVVEELSAALRCVLPMRLATVYRDETGVRRMLAAGRMDFGAALDRLDGRVEWGVKVYALMEPSEPSGASGVDGPSGACGSDAGAKPSGREYLRRRGAARRARGEGVRDIHGALAGLAERARVYPPQNSRLSGASGRNVLNAAYLVRRERGGDFTSVVGELAEAGPRSGLRVELTGPWAPYSFVREDGDG</sequence>
<comment type="similarity">
    <text evidence="3">Belongs to the gas vesicle GvpF/GvpL family.</text>
</comment>
<evidence type="ECO:0000256" key="2">
    <source>
        <dbReference type="ARBA" id="ARBA00035108"/>
    </source>
</evidence>
<evidence type="ECO:0000256" key="1">
    <source>
        <dbReference type="ARBA" id="ARBA00022987"/>
    </source>
</evidence>
<evidence type="ECO:0000313" key="6">
    <source>
        <dbReference type="Proteomes" id="UP001552594"/>
    </source>
</evidence>
<dbReference type="PANTHER" id="PTHR36852">
    <property type="entry name" value="PROTEIN GVPL 2"/>
    <property type="match status" value="1"/>
</dbReference>
<accession>A0ABV3JVW4</accession>
<dbReference type="InterPro" id="IPR009430">
    <property type="entry name" value="GvpL/GvpF"/>
</dbReference>
<protein>
    <submittedName>
        <fullName evidence="5">GvpL/GvpF family gas vesicle protein</fullName>
    </submittedName>
</protein>
<comment type="subcellular location">
    <subcellularLocation>
        <location evidence="2">Gas vesicle</location>
    </subcellularLocation>
</comment>
<gene>
    <name evidence="5" type="ORF">AB0L16_11135</name>
</gene>
<evidence type="ECO:0000256" key="4">
    <source>
        <dbReference type="SAM" id="MobiDB-lite"/>
    </source>
</evidence>
<dbReference type="RefSeq" id="WP_161968699.1">
    <property type="nucleotide sequence ID" value="NZ_JBFAUK010000006.1"/>
</dbReference>